<gene>
    <name evidence="2" type="ORF">EVG20_g2627</name>
</gene>
<feature type="region of interest" description="Disordered" evidence="1">
    <location>
        <begin position="1"/>
        <end position="101"/>
    </location>
</feature>
<protein>
    <submittedName>
        <fullName evidence="2">Uncharacterized protein</fullName>
    </submittedName>
</protein>
<feature type="compositionally biased region" description="Low complexity" evidence="1">
    <location>
        <begin position="75"/>
        <end position="88"/>
    </location>
</feature>
<organism evidence="2 3">
    <name type="scientific">Dentipellis fragilis</name>
    <dbReference type="NCBI Taxonomy" id="205917"/>
    <lineage>
        <taxon>Eukaryota</taxon>
        <taxon>Fungi</taxon>
        <taxon>Dikarya</taxon>
        <taxon>Basidiomycota</taxon>
        <taxon>Agaricomycotina</taxon>
        <taxon>Agaricomycetes</taxon>
        <taxon>Russulales</taxon>
        <taxon>Hericiaceae</taxon>
        <taxon>Dentipellis</taxon>
    </lineage>
</organism>
<dbReference type="AlphaFoldDB" id="A0A4Y9Z7E3"/>
<evidence type="ECO:0000313" key="2">
    <source>
        <dbReference type="EMBL" id="TFY70374.1"/>
    </source>
</evidence>
<dbReference type="Proteomes" id="UP000298327">
    <property type="component" value="Unassembled WGS sequence"/>
</dbReference>
<keyword evidence="3" id="KW-1185">Reference proteome</keyword>
<comment type="caution">
    <text evidence="2">The sequence shown here is derived from an EMBL/GenBank/DDBJ whole genome shotgun (WGS) entry which is preliminary data.</text>
</comment>
<dbReference type="EMBL" id="SEOQ01000105">
    <property type="protein sequence ID" value="TFY70374.1"/>
    <property type="molecule type" value="Genomic_DNA"/>
</dbReference>
<accession>A0A4Y9Z7E3</accession>
<reference evidence="2 3" key="1">
    <citation type="submission" date="2019-02" db="EMBL/GenBank/DDBJ databases">
        <title>Genome sequencing of the rare red list fungi Dentipellis fragilis.</title>
        <authorList>
            <person name="Buettner E."/>
            <person name="Kellner H."/>
        </authorList>
    </citation>
    <scope>NUCLEOTIDE SEQUENCE [LARGE SCALE GENOMIC DNA]</scope>
    <source>
        <strain evidence="2 3">DSM 105465</strain>
    </source>
</reference>
<feature type="compositionally biased region" description="Polar residues" evidence="1">
    <location>
        <begin position="25"/>
        <end position="54"/>
    </location>
</feature>
<evidence type="ECO:0000313" key="3">
    <source>
        <dbReference type="Proteomes" id="UP000298327"/>
    </source>
</evidence>
<dbReference type="OrthoDB" id="3264102at2759"/>
<name>A0A4Y9Z7E3_9AGAM</name>
<proteinExistence type="predicted"/>
<sequence>MGHICSKPSTHTGAHTVLSPAAAPQTVSGRPSTQRPPRSAPQPTVTHSPASRPTRNAAAEAAEKRLKAEKKRGVKASSAKGGSLAAKLDASRSAAYRTPEARQEDRLVVRAWSLLREMARLTISAVHPSGTNPNKPIATCLATGAVITDMVETYPGSGWFLHAA</sequence>
<evidence type="ECO:0000256" key="1">
    <source>
        <dbReference type="SAM" id="MobiDB-lite"/>
    </source>
</evidence>